<accession>A0A5M8R058</accession>
<dbReference type="PROSITE" id="PS50109">
    <property type="entry name" value="HIS_KIN"/>
    <property type="match status" value="1"/>
</dbReference>
<evidence type="ECO:0000313" key="9">
    <source>
        <dbReference type="Proteomes" id="UP000323994"/>
    </source>
</evidence>
<evidence type="ECO:0000256" key="1">
    <source>
        <dbReference type="ARBA" id="ARBA00000085"/>
    </source>
</evidence>
<proteinExistence type="predicted"/>
<dbReference type="InterPro" id="IPR003594">
    <property type="entry name" value="HATPase_dom"/>
</dbReference>
<evidence type="ECO:0000256" key="4">
    <source>
        <dbReference type="ARBA" id="ARBA00022741"/>
    </source>
</evidence>
<gene>
    <name evidence="8" type="ORF">FEM33_07215</name>
</gene>
<dbReference type="EC" id="2.7.13.3" evidence="2"/>
<dbReference type="GO" id="GO:0005524">
    <property type="term" value="F:ATP binding"/>
    <property type="evidence" value="ECO:0007669"/>
    <property type="project" value="UniProtKB-KW"/>
</dbReference>
<dbReference type="Proteomes" id="UP000323994">
    <property type="component" value="Unassembled WGS sequence"/>
</dbReference>
<comment type="caution">
    <text evidence="8">The sequence shown here is derived from an EMBL/GenBank/DDBJ whole genome shotgun (WGS) entry which is preliminary data.</text>
</comment>
<dbReference type="PRINTS" id="PR00344">
    <property type="entry name" value="BCTRLSENSOR"/>
</dbReference>
<dbReference type="OrthoDB" id="9816482at2"/>
<keyword evidence="5 8" id="KW-0418">Kinase</keyword>
<dbReference type="InterPro" id="IPR004358">
    <property type="entry name" value="Sig_transdc_His_kin-like_C"/>
</dbReference>
<dbReference type="PANTHER" id="PTHR44936:SF10">
    <property type="entry name" value="SENSOR PROTEIN RSTB"/>
    <property type="match status" value="1"/>
</dbReference>
<dbReference type="SUPFAM" id="SSF55874">
    <property type="entry name" value="ATPase domain of HSP90 chaperone/DNA topoisomerase II/histidine kinase"/>
    <property type="match status" value="2"/>
</dbReference>
<dbReference type="EMBL" id="VBSN01000027">
    <property type="protein sequence ID" value="KAA6440384.1"/>
    <property type="molecule type" value="Genomic_DNA"/>
</dbReference>
<feature type="domain" description="Histidine kinase" evidence="7">
    <location>
        <begin position="636"/>
        <end position="856"/>
    </location>
</feature>
<evidence type="ECO:0000313" key="8">
    <source>
        <dbReference type="EMBL" id="KAA6440384.1"/>
    </source>
</evidence>
<dbReference type="Gene3D" id="3.30.565.10">
    <property type="entry name" value="Histidine kinase-like ATPase, C-terminal domain"/>
    <property type="match status" value="2"/>
</dbReference>
<evidence type="ECO:0000256" key="3">
    <source>
        <dbReference type="ARBA" id="ARBA00022679"/>
    </source>
</evidence>
<dbReference type="GO" id="GO:0004673">
    <property type="term" value="F:protein histidine kinase activity"/>
    <property type="evidence" value="ECO:0007669"/>
    <property type="project" value="UniProtKB-EC"/>
</dbReference>
<keyword evidence="4" id="KW-0547">Nucleotide-binding</keyword>
<evidence type="ECO:0000256" key="2">
    <source>
        <dbReference type="ARBA" id="ARBA00012438"/>
    </source>
</evidence>
<dbReference type="AlphaFoldDB" id="A0A5M8R058"/>
<dbReference type="RefSeq" id="WP_139011397.1">
    <property type="nucleotide sequence ID" value="NZ_VBSN01000027.1"/>
</dbReference>
<name>A0A5M8R058_9BACT</name>
<dbReference type="InterPro" id="IPR036890">
    <property type="entry name" value="HATPase_C_sf"/>
</dbReference>
<evidence type="ECO:0000256" key="6">
    <source>
        <dbReference type="ARBA" id="ARBA00022840"/>
    </source>
</evidence>
<keyword evidence="3" id="KW-0808">Transferase</keyword>
<organism evidence="8 9">
    <name type="scientific">Dyadobacter flavalbus</name>
    <dbReference type="NCBI Taxonomy" id="2579942"/>
    <lineage>
        <taxon>Bacteria</taxon>
        <taxon>Pseudomonadati</taxon>
        <taxon>Bacteroidota</taxon>
        <taxon>Cytophagia</taxon>
        <taxon>Cytophagales</taxon>
        <taxon>Spirosomataceae</taxon>
        <taxon>Dyadobacter</taxon>
    </lineage>
</organism>
<evidence type="ECO:0000259" key="7">
    <source>
        <dbReference type="PROSITE" id="PS50109"/>
    </source>
</evidence>
<dbReference type="Pfam" id="PF02518">
    <property type="entry name" value="HATPase_c"/>
    <property type="match status" value="1"/>
</dbReference>
<dbReference type="InterPro" id="IPR005467">
    <property type="entry name" value="His_kinase_dom"/>
</dbReference>
<dbReference type="InterPro" id="IPR050980">
    <property type="entry name" value="2C_sensor_his_kinase"/>
</dbReference>
<dbReference type="Pfam" id="PF13589">
    <property type="entry name" value="HATPase_c_3"/>
    <property type="match status" value="1"/>
</dbReference>
<protein>
    <recommendedName>
        <fullName evidence="2">histidine kinase</fullName>
        <ecNumber evidence="2">2.7.13.3</ecNumber>
    </recommendedName>
</protein>
<sequence length="858" mass="98055">MAENEKPHFDISAAVIRQLGEELVTDEVTAIMELIKNSYDADADWVKVEVNLFDYYSDERKFYKDSARGFILIEDNGFGMSDTDIANSWMKISLSAKKKFKEEGRSTLKGRTPLGEKGVGRLSTQRLGSRLEMFTGQVNHTSLSHVAFDWALFQDDTLLTSVPVHIDSFPKRPEKKGTSLVITNLKETNKWKGDSWDKFRGQISQMIFPFKERRAFDVYLKLNGETVDLDEVNRQVRSNSVAQYNFRLDEQTAFIEGKIKLQKLSGGNKRDDIAFFEGQVLPDQGSDFFHFLTDKKENKQHFLSDIIYSGEDGVFFTFRREVELSMLSKIAYIEIDSLTSQDIIDHEGLIPSETSLNDHLDDTALLEIADPGNFEGEISDFNFKETDEIEKAFDTFSEFKRLVQNQVGIRIFRDGFGIKPYGIDGQDWLKLSGNQTSGGSFYGLRPGNVVGYVTISASENRDLKEKTDREGFVDSAYSRNFFRIMEYFVDEINTVLENTRRSFNKYRSKRAQANLGIQSISDSFVKLRGASEKAKKSTARAATVRFNLANVTNQIKEIVEEKSQAEGYDAGTNEILVKVNSILQEAELLLTEVESILGDARILDQHVEFLQPQITNLEQQLSDFAQLAGLGLTAEALSHELSNIVDRILFETDRISQNLRLRMEPDFLPVKVYIEHIRNASKSFRKQLSHLAPSLRFVRDVKEEFAITEFLADLESYYVERFATKIRFNVQVVGRGYMVNMNRGKLTQVLDNVILNSEYWLNERRRGEPNFYPEINIVAQSPFLRIYDNGFGVDPAVQEQLFQPFVTAKPKNKGRGLGLFITQQLLETEGCEIHLLNVKNDFGRRYIFQLNFSAAISN</sequence>
<keyword evidence="9" id="KW-1185">Reference proteome</keyword>
<dbReference type="PANTHER" id="PTHR44936">
    <property type="entry name" value="SENSOR PROTEIN CREC"/>
    <property type="match status" value="1"/>
</dbReference>
<keyword evidence="6" id="KW-0067">ATP-binding</keyword>
<reference evidence="8 9" key="1">
    <citation type="submission" date="2019-05" db="EMBL/GenBank/DDBJ databases">
        <authorList>
            <person name="Qu J.-H."/>
        </authorList>
    </citation>
    <scope>NUCLEOTIDE SEQUENCE [LARGE SCALE GENOMIC DNA]</scope>
    <source>
        <strain evidence="8 9">NS28</strain>
    </source>
</reference>
<dbReference type="SMART" id="SM00387">
    <property type="entry name" value="HATPase_c"/>
    <property type="match status" value="1"/>
</dbReference>
<evidence type="ECO:0000256" key="5">
    <source>
        <dbReference type="ARBA" id="ARBA00022777"/>
    </source>
</evidence>
<comment type="catalytic activity">
    <reaction evidence="1">
        <text>ATP + protein L-histidine = ADP + protein N-phospho-L-histidine.</text>
        <dbReference type="EC" id="2.7.13.3"/>
    </reaction>
</comment>